<dbReference type="InterPro" id="IPR057692">
    <property type="entry name" value="DUF7932"/>
</dbReference>
<dbReference type="OrthoDB" id="2436921at2759"/>
<feature type="compositionally biased region" description="Low complexity" evidence="1">
    <location>
        <begin position="1223"/>
        <end position="1236"/>
    </location>
</feature>
<reference evidence="3" key="1">
    <citation type="submission" date="2021-06" db="EMBL/GenBank/DDBJ databases">
        <authorList>
            <person name="Kallberg Y."/>
            <person name="Tangrot J."/>
            <person name="Rosling A."/>
        </authorList>
    </citation>
    <scope>NUCLEOTIDE SEQUENCE</scope>
    <source>
        <strain evidence="3">MT106</strain>
    </source>
</reference>
<dbReference type="Pfam" id="PF25560">
    <property type="entry name" value="DUF7932"/>
    <property type="match status" value="1"/>
</dbReference>
<comment type="caution">
    <text evidence="3">The sequence shown here is derived from an EMBL/GenBank/DDBJ whole genome shotgun (WGS) entry which is preliminary data.</text>
</comment>
<protein>
    <submittedName>
        <fullName evidence="3">4005_t:CDS:1</fullName>
    </submittedName>
</protein>
<keyword evidence="4" id="KW-1185">Reference proteome</keyword>
<dbReference type="Proteomes" id="UP000789831">
    <property type="component" value="Unassembled WGS sequence"/>
</dbReference>
<evidence type="ECO:0000259" key="2">
    <source>
        <dbReference type="Pfam" id="PF25560"/>
    </source>
</evidence>
<feature type="domain" description="DUF7932" evidence="2">
    <location>
        <begin position="300"/>
        <end position="432"/>
    </location>
</feature>
<organism evidence="3 4">
    <name type="scientific">Ambispora gerdemannii</name>
    <dbReference type="NCBI Taxonomy" id="144530"/>
    <lineage>
        <taxon>Eukaryota</taxon>
        <taxon>Fungi</taxon>
        <taxon>Fungi incertae sedis</taxon>
        <taxon>Mucoromycota</taxon>
        <taxon>Glomeromycotina</taxon>
        <taxon>Glomeromycetes</taxon>
        <taxon>Archaeosporales</taxon>
        <taxon>Ambisporaceae</taxon>
        <taxon>Ambispora</taxon>
    </lineage>
</organism>
<evidence type="ECO:0000313" key="4">
    <source>
        <dbReference type="Proteomes" id="UP000789831"/>
    </source>
</evidence>
<dbReference type="EMBL" id="CAJVPL010001295">
    <property type="protein sequence ID" value="CAG8563514.1"/>
    <property type="molecule type" value="Genomic_DNA"/>
</dbReference>
<accession>A0A9N9FVR4</accession>
<evidence type="ECO:0000313" key="3">
    <source>
        <dbReference type="EMBL" id="CAG8563514.1"/>
    </source>
</evidence>
<gene>
    <name evidence="3" type="ORF">AGERDE_LOCUS7270</name>
</gene>
<sequence length="1456" mass="162962">MTLVLRVSGADGVNGRNGFSSAISSGGYKDGNNGENATKPTSGSDAGDIDLELTERYSTIGVSIEFSGRYCMSGTHAELFKKIYTCATVNWFTLEARGGNGGHGGNGGNGGNGATGTPGVNATRHRLISVNDEDTPLEPMEEEVAMVVMQAQELGHGADGGKGGTITLRMHDTDSGLLMMFVKAWTPKISYSLNVSGGDRGKAGHHGIPGCGGPGGIGGSSYSWTETSYSYDSQGNQVAYTTTYCNPGGMSGFSGNSGRKPTHLLYDGRTGDNGNLRFLIKDSVTNKVTTYSEIFDIRLYHVVARSATGVFEPEAQIHIDNLTVHNISTMPTPRRMYLIRRGDICLTINDSTWIHNRVMKEHTMLPHLIEPRSSQKVYCHQPFSFFLKKHAVNQPGPPLRATDMLHLTATMTGLQRVFPAFDINGRPINIKYPIEFTHISHMNSMVVGHVVKVLWGVRNTSEVDFGAFSQNGRRIRVRLDKTGGEVSRSALQFGLHPKQQGTATVPPVQTMESEYIFEIPLLRAGQTLHLEASLKLSEAEPFECAEFWLYLELGKIATPSIPKVVHIQSFDVRVSTIYRGFPAGFHPDILLVANHKTTRKEYLAWVNLIKQQLGLRFFVWDISQMGHFDFTRPIPTLFSNVPTTLMKDLIGKSMIILDNTFEYGNNAQKVTARNFMLKDQWLQAIHETDNKFVSILFSVKFFFPLFKLTQSVSNFFIERFYVVNPSASINACVAALDELIKTPFEARRQNKFTFERVNNFTRHLIAKTDDSSKDAGQKDENSMSDDNESILTRVNSTKFLDDASVDTAGPTQLIDEIIEVQIKAKLFHKMETRMAKKATKVDDKLKKLRPHIQHLVLYRWHKAKKSLFQNSKSCEKTGGCITIVPSMTTTKRRVIFAAAAWDESPMKFISTTMNLRGVIASLGIDIHFRLLERIFVTGPFSEDNETDDIYLFLTGGHRILNESEKQLAEILKQQIVYDIVVELSIICDGIGSNSSLGDVQVLEMMENLQRLVWKVESLSGRISLPVEETEENLLPTISEEHENTSYHTKEPDQVKFDQNNYYGDVGRKILLIHGELAMHNVPGTTTVGDFSEKTETILYMFPVRQDTPLGEWMLDALAQLYAYIKCLRAGIHQSLLPNRRTAKVQQQSMDLLHRIGDATIVDFTDPRSSVKLESLRQKQSTAFENQASIINKELPALPESPIVNDEKSKRLLPSMSVRKLTRTPSNSTSSSTLVSNQSNKYSVLSSSMSIASGLSFASAMSSATRASSFNFFSSGTSASRSRIPYKQLDPKRRQTIKSFKRGAKSQLRNMIQEHYKKWKKSANYRLGGIFDPTKNVLRRNAMEAIFRPFESLVDNTLYGRNLQKKRDGQVGGVKNIIVSVPKYAQQRAEEAQRINSMADMISNFFDFKNKMINGSIKVFSQKLLLSLFQQYESEHLTSFHNHLLNNDGCSLFYETF</sequence>
<feature type="region of interest" description="Disordered" evidence="1">
    <location>
        <begin position="768"/>
        <end position="787"/>
    </location>
</feature>
<feature type="region of interest" description="Disordered" evidence="1">
    <location>
        <begin position="1213"/>
        <end position="1236"/>
    </location>
</feature>
<feature type="compositionally biased region" description="Basic and acidic residues" evidence="1">
    <location>
        <begin position="768"/>
        <end position="781"/>
    </location>
</feature>
<name>A0A9N9FVR4_9GLOM</name>
<feature type="compositionally biased region" description="Polar residues" evidence="1">
    <location>
        <begin position="33"/>
        <end position="44"/>
    </location>
</feature>
<feature type="region of interest" description="Disordered" evidence="1">
    <location>
        <begin position="24"/>
        <end position="48"/>
    </location>
</feature>
<evidence type="ECO:0000256" key="1">
    <source>
        <dbReference type="SAM" id="MobiDB-lite"/>
    </source>
</evidence>
<proteinExistence type="predicted"/>